<accession>K9WMH4</accession>
<keyword evidence="3" id="KW-1185">Reference proteome</keyword>
<sequence length="116" mass="12681">MGVVVNKLILIVTGISIVVGVVLGALIVWLICIQQRYQAVDSLVRANHVVGRSGTVEIPFDSNTQGKVRVNVKGSLVDFIAFTDEPREFSPGDRIFVVAMKRNKVWVVSEDSLAQS</sequence>
<dbReference type="STRING" id="1173027.Mic7113_5330"/>
<dbReference type="HOGENOM" id="CLU_2082666_0_0_3"/>
<dbReference type="AlphaFoldDB" id="K9WMH4"/>
<name>K9WMH4_9CYAN</name>
<protein>
    <submittedName>
        <fullName evidence="2">Uncharacterized protein</fullName>
    </submittedName>
</protein>
<keyword evidence="1" id="KW-0812">Transmembrane</keyword>
<organism evidence="2 3">
    <name type="scientific">Allocoleopsis franciscana PCC 7113</name>
    <dbReference type="NCBI Taxonomy" id="1173027"/>
    <lineage>
        <taxon>Bacteria</taxon>
        <taxon>Bacillati</taxon>
        <taxon>Cyanobacteriota</taxon>
        <taxon>Cyanophyceae</taxon>
        <taxon>Coleofasciculales</taxon>
        <taxon>Coleofasciculaceae</taxon>
        <taxon>Allocoleopsis</taxon>
        <taxon>Allocoleopsis franciscana</taxon>
    </lineage>
</organism>
<dbReference type="Gene3D" id="2.40.50.140">
    <property type="entry name" value="Nucleic acid-binding proteins"/>
    <property type="match status" value="1"/>
</dbReference>
<keyword evidence="1" id="KW-0472">Membrane</keyword>
<dbReference type="EMBL" id="CP003630">
    <property type="protein sequence ID" value="AFZ20979.1"/>
    <property type="molecule type" value="Genomic_DNA"/>
</dbReference>
<keyword evidence="1" id="KW-1133">Transmembrane helix</keyword>
<gene>
    <name evidence="2" type="ORF">Mic7113_5330</name>
</gene>
<evidence type="ECO:0000256" key="1">
    <source>
        <dbReference type="SAM" id="Phobius"/>
    </source>
</evidence>
<proteinExistence type="predicted"/>
<dbReference type="Proteomes" id="UP000010471">
    <property type="component" value="Chromosome"/>
</dbReference>
<reference evidence="2 3" key="1">
    <citation type="submission" date="2012-06" db="EMBL/GenBank/DDBJ databases">
        <title>Finished chromosome of genome of Microcoleus sp. PCC 7113.</title>
        <authorList>
            <consortium name="US DOE Joint Genome Institute"/>
            <person name="Gugger M."/>
            <person name="Coursin T."/>
            <person name="Rippka R."/>
            <person name="Tandeau De Marsac N."/>
            <person name="Huntemann M."/>
            <person name="Wei C.-L."/>
            <person name="Han J."/>
            <person name="Detter J.C."/>
            <person name="Han C."/>
            <person name="Tapia R."/>
            <person name="Chen A."/>
            <person name="Kyrpides N."/>
            <person name="Mavromatis K."/>
            <person name="Markowitz V."/>
            <person name="Szeto E."/>
            <person name="Ivanova N."/>
            <person name="Pagani I."/>
            <person name="Pati A."/>
            <person name="Goodwin L."/>
            <person name="Nordberg H.P."/>
            <person name="Cantor M.N."/>
            <person name="Hua S.X."/>
            <person name="Woyke T."/>
            <person name="Kerfeld C.A."/>
        </authorList>
    </citation>
    <scope>NUCLEOTIDE SEQUENCE [LARGE SCALE GENOMIC DNA]</scope>
    <source>
        <strain evidence="2 3">PCC 7113</strain>
    </source>
</reference>
<dbReference type="eggNOG" id="ENOG5031HI9">
    <property type="taxonomic scope" value="Bacteria"/>
</dbReference>
<dbReference type="KEGG" id="mic:Mic7113_5330"/>
<dbReference type="InterPro" id="IPR012340">
    <property type="entry name" value="NA-bd_OB-fold"/>
</dbReference>
<evidence type="ECO:0000313" key="2">
    <source>
        <dbReference type="EMBL" id="AFZ20979.1"/>
    </source>
</evidence>
<feature type="transmembrane region" description="Helical" evidence="1">
    <location>
        <begin position="7"/>
        <end position="31"/>
    </location>
</feature>
<evidence type="ECO:0000313" key="3">
    <source>
        <dbReference type="Proteomes" id="UP000010471"/>
    </source>
</evidence>